<dbReference type="EMBL" id="QEIN01000037">
    <property type="protein sequence ID" value="RCV60602.1"/>
    <property type="molecule type" value="Genomic_DNA"/>
</dbReference>
<dbReference type="Pfam" id="PF13671">
    <property type="entry name" value="AAA_33"/>
    <property type="match status" value="1"/>
</dbReference>
<proteinExistence type="predicted"/>
<evidence type="ECO:0000313" key="2">
    <source>
        <dbReference type="Proteomes" id="UP000253318"/>
    </source>
</evidence>
<organism evidence="1 2">
    <name type="scientific">Marinitenerispora sediminis</name>
    <dbReference type="NCBI Taxonomy" id="1931232"/>
    <lineage>
        <taxon>Bacteria</taxon>
        <taxon>Bacillati</taxon>
        <taxon>Actinomycetota</taxon>
        <taxon>Actinomycetes</taxon>
        <taxon>Streptosporangiales</taxon>
        <taxon>Nocardiopsidaceae</taxon>
        <taxon>Marinitenerispora</taxon>
    </lineage>
</organism>
<dbReference type="Proteomes" id="UP000253318">
    <property type="component" value="Unassembled WGS sequence"/>
</dbReference>
<dbReference type="AlphaFoldDB" id="A0A368TBM0"/>
<dbReference type="Gene3D" id="3.40.50.300">
    <property type="entry name" value="P-loop containing nucleotide triphosphate hydrolases"/>
    <property type="match status" value="1"/>
</dbReference>
<accession>A0A368TBM0</accession>
<reference evidence="1 2" key="1">
    <citation type="submission" date="2018-04" db="EMBL/GenBank/DDBJ databases">
        <title>Novel actinobacteria from marine sediment.</title>
        <authorList>
            <person name="Ng Z.Y."/>
            <person name="Tan G.Y.A."/>
        </authorList>
    </citation>
    <scope>NUCLEOTIDE SEQUENCE [LARGE SCALE GENOMIC DNA]</scope>
    <source>
        <strain evidence="1 2">TPS81</strain>
    </source>
</reference>
<name>A0A368TBM0_9ACTN</name>
<dbReference type="RefSeq" id="WP_114396899.1">
    <property type="nucleotide sequence ID" value="NZ_QEIM01000021.1"/>
</dbReference>
<comment type="caution">
    <text evidence="1">The sequence shown here is derived from an EMBL/GenBank/DDBJ whole genome shotgun (WGS) entry which is preliminary data.</text>
</comment>
<evidence type="ECO:0000313" key="1">
    <source>
        <dbReference type="EMBL" id="RCV60602.1"/>
    </source>
</evidence>
<keyword evidence="2" id="KW-1185">Reference proteome</keyword>
<gene>
    <name evidence="1" type="ORF">DEF24_06645</name>
</gene>
<protein>
    <submittedName>
        <fullName evidence="1">AAA family ATPase</fullName>
    </submittedName>
</protein>
<dbReference type="OrthoDB" id="3523587at2"/>
<dbReference type="SUPFAM" id="SSF52540">
    <property type="entry name" value="P-loop containing nucleoside triphosphate hydrolases"/>
    <property type="match status" value="1"/>
</dbReference>
<dbReference type="InterPro" id="IPR027417">
    <property type="entry name" value="P-loop_NTPase"/>
</dbReference>
<sequence>MHTLPTATERNESPGGTTEILRYPARSLVLLGGIPGAGKSTLLSRLYGLTGTEDHTVHAPDGVRVVDSQASRNRLTPWLRPLPYPAWRWVVHVLHYLRVVAALRTGAPVIVHDTATRRLVRVLLGAYCRLKRVEVHLLLIDVEPATARVGQLVRGRMVTARSFRTHERRWRRLLAASGRGPAAVVPGAASLLLLDRVRAGRLGGIRFHARPAPVHGPAMRVLTCPAVYSAAMLAPL</sequence>